<reference evidence="1 2" key="1">
    <citation type="submission" date="2020-09" db="EMBL/GenBank/DDBJ databases">
        <title>Genome sequencing and assembly of Pontibacter sp.</title>
        <authorList>
            <person name="Chhetri G."/>
        </authorList>
    </citation>
    <scope>NUCLEOTIDE SEQUENCE [LARGE SCALE GENOMIC DNA]</scope>
    <source>
        <strain evidence="1 2">JH31</strain>
    </source>
</reference>
<proteinExistence type="predicted"/>
<protein>
    <submittedName>
        <fullName evidence="1">Uncharacterized protein</fullName>
    </submittedName>
</protein>
<dbReference type="Proteomes" id="UP000625551">
    <property type="component" value="Unassembled WGS sequence"/>
</dbReference>
<keyword evidence="2" id="KW-1185">Reference proteome</keyword>
<evidence type="ECO:0000313" key="1">
    <source>
        <dbReference type="EMBL" id="MBD1398142.1"/>
    </source>
</evidence>
<sequence length="96" mass="10585">MSDFKGSLVPNISTESFKTPEINWEAINASRNQPFIKFEVPGSDSNLTYIINKSSIDSIVYDNDADEQLLDVVVNGKTIAFRGGVAEKVFEILGDL</sequence>
<comment type="caution">
    <text evidence="1">The sequence shown here is derived from an EMBL/GenBank/DDBJ whole genome shotgun (WGS) entry which is preliminary data.</text>
</comment>
<dbReference type="EMBL" id="JACXAJ010000006">
    <property type="protein sequence ID" value="MBD1398142.1"/>
    <property type="molecule type" value="Genomic_DNA"/>
</dbReference>
<evidence type="ECO:0000313" key="2">
    <source>
        <dbReference type="Proteomes" id="UP000625551"/>
    </source>
</evidence>
<gene>
    <name evidence="1" type="ORF">H9Q13_13285</name>
</gene>
<name>A0ABR7XIP5_9BACT</name>
<accession>A0ABR7XIP5</accession>
<dbReference type="RefSeq" id="WP_191184286.1">
    <property type="nucleotide sequence ID" value="NZ_JACXAJ010000006.1"/>
</dbReference>
<organism evidence="1 2">
    <name type="scientific">Pontibacter aquaedesilientis</name>
    <dbReference type="NCBI Taxonomy" id="2766980"/>
    <lineage>
        <taxon>Bacteria</taxon>
        <taxon>Pseudomonadati</taxon>
        <taxon>Bacteroidota</taxon>
        <taxon>Cytophagia</taxon>
        <taxon>Cytophagales</taxon>
        <taxon>Hymenobacteraceae</taxon>
        <taxon>Pontibacter</taxon>
    </lineage>
</organism>